<keyword evidence="10" id="KW-1185">Reference proteome</keyword>
<evidence type="ECO:0000256" key="3">
    <source>
        <dbReference type="ARBA" id="ARBA00022448"/>
    </source>
</evidence>
<comment type="similarity">
    <text evidence="2 8">Belongs to the NiCoT transporter (TC 2.A.52) family.</text>
</comment>
<feature type="transmembrane region" description="Helical" evidence="8">
    <location>
        <begin position="125"/>
        <end position="146"/>
    </location>
</feature>
<dbReference type="Proteomes" id="UP000440978">
    <property type="component" value="Unassembled WGS sequence"/>
</dbReference>
<evidence type="ECO:0000256" key="2">
    <source>
        <dbReference type="ARBA" id="ARBA00010892"/>
    </source>
</evidence>
<evidence type="ECO:0000313" key="9">
    <source>
        <dbReference type="EMBL" id="MTT31520.1"/>
    </source>
</evidence>
<evidence type="ECO:0000256" key="8">
    <source>
        <dbReference type="RuleBase" id="RU362101"/>
    </source>
</evidence>
<accession>A0A6N8CPJ4</accession>
<keyword evidence="5 8" id="KW-0812">Transmembrane</keyword>
<dbReference type="OrthoDB" id="9776706at2"/>
<dbReference type="InterPro" id="IPR011541">
    <property type="entry name" value="Ni/Co_transpt_high_affinity"/>
</dbReference>
<comment type="caution">
    <text evidence="9">The sequence shown here is derived from an EMBL/GenBank/DDBJ whole genome shotgun (WGS) entry which is preliminary data.</text>
</comment>
<evidence type="ECO:0000256" key="1">
    <source>
        <dbReference type="ARBA" id="ARBA00004127"/>
    </source>
</evidence>
<dbReference type="PANTHER" id="PTHR31611:SF0">
    <property type="entry name" value="HIGH-AFFINITY NICKEL TRANSPORT PROTEIN NIC1"/>
    <property type="match status" value="1"/>
</dbReference>
<comment type="subcellular location">
    <subcellularLocation>
        <location evidence="8">Cell membrane</location>
        <topology evidence="8">Multi-pass membrane protein</topology>
    </subcellularLocation>
    <subcellularLocation>
        <location evidence="1">Endomembrane system</location>
        <topology evidence="1">Multi-pass membrane protein</topology>
    </subcellularLocation>
</comment>
<feature type="transmembrane region" description="Helical" evidence="8">
    <location>
        <begin position="223"/>
        <end position="245"/>
    </location>
</feature>
<evidence type="ECO:0000256" key="4">
    <source>
        <dbReference type="ARBA" id="ARBA00022596"/>
    </source>
</evidence>
<evidence type="ECO:0000256" key="5">
    <source>
        <dbReference type="ARBA" id="ARBA00022692"/>
    </source>
</evidence>
<dbReference type="GO" id="GO:0015099">
    <property type="term" value="F:nickel cation transmembrane transporter activity"/>
    <property type="evidence" value="ECO:0007669"/>
    <property type="project" value="UniProtKB-UniRule"/>
</dbReference>
<dbReference type="GO" id="GO:0012505">
    <property type="term" value="C:endomembrane system"/>
    <property type="evidence" value="ECO:0007669"/>
    <property type="project" value="UniProtKB-SubCell"/>
</dbReference>
<dbReference type="RefSeq" id="WP_155217851.1">
    <property type="nucleotide sequence ID" value="NZ_WNHB01000007.1"/>
</dbReference>
<dbReference type="InterPro" id="IPR004688">
    <property type="entry name" value="Ni/Co_transpt"/>
</dbReference>
<dbReference type="Pfam" id="PF03824">
    <property type="entry name" value="NicO"/>
    <property type="match status" value="1"/>
</dbReference>
<feature type="transmembrane region" description="Helical" evidence="8">
    <location>
        <begin position="265"/>
        <end position="285"/>
    </location>
</feature>
<reference evidence="9 10" key="1">
    <citation type="submission" date="2019-11" db="EMBL/GenBank/DDBJ databases">
        <title>Terrilactibacillus tamarindus sp. nov. BCM23-1 isolated from bark of Tamarindus indica.</title>
        <authorList>
            <person name="Kingkaew E."/>
            <person name="Tanasupawat S."/>
        </authorList>
    </citation>
    <scope>NUCLEOTIDE SEQUENCE [LARGE SCALE GENOMIC DNA]</scope>
    <source>
        <strain evidence="9 10">BCM23-1</strain>
    </source>
</reference>
<feature type="transmembrane region" description="Helical" evidence="8">
    <location>
        <begin position="16"/>
        <end position="35"/>
    </location>
</feature>
<feature type="transmembrane region" description="Helical" evidence="8">
    <location>
        <begin position="41"/>
        <end position="60"/>
    </location>
</feature>
<feature type="transmembrane region" description="Helical" evidence="8">
    <location>
        <begin position="81"/>
        <end position="105"/>
    </location>
</feature>
<sequence>MFGGDGVKKEQHRFQWLGFGVASIIVHIVGITLLIMSASEYPAILGLGIVAYTLGLRHAFDADHIATIDNTVRKLVQQKQDASGVGFFFSLGHSSVVFLMTLALGLSVRWAQKHMPMFEHIGGTIGIAVSGIFLVIIGMINLMILVDLRKLFIRMKHDPYDHLALEKLLDQRGFMSRLFRPLFSFVSRSWHVYPLGFLFGLGFDTASEVALLALSAGAAKSAMPFIGILSLPLLFAAGMNIMDTADGIFMTHAYKWAFHTPVRKVYYNITVTAVSVAAAFLIGFVELAQVSKETFHLEGAFWNWLGGLDLGYLGYGLVIILLGSWLVSVAIWKLFRIEEKWMNHRA</sequence>
<keyword evidence="7 8" id="KW-0472">Membrane</keyword>
<organism evidence="9 10">
    <name type="scientific">Terrilactibacillus tamarindi</name>
    <dbReference type="NCBI Taxonomy" id="2599694"/>
    <lineage>
        <taxon>Bacteria</taxon>
        <taxon>Bacillati</taxon>
        <taxon>Bacillota</taxon>
        <taxon>Bacilli</taxon>
        <taxon>Bacillales</taxon>
        <taxon>Bacillaceae</taxon>
        <taxon>Terrilactibacillus</taxon>
    </lineage>
</organism>
<proteinExistence type="inferred from homology"/>
<dbReference type="NCBIfam" id="TIGR00802">
    <property type="entry name" value="nico"/>
    <property type="match status" value="1"/>
</dbReference>
<evidence type="ECO:0000313" key="10">
    <source>
        <dbReference type="Proteomes" id="UP000440978"/>
    </source>
</evidence>
<keyword evidence="4" id="KW-0533">Nickel</keyword>
<feature type="transmembrane region" description="Helical" evidence="8">
    <location>
        <begin position="312"/>
        <end position="335"/>
    </location>
</feature>
<evidence type="ECO:0000256" key="6">
    <source>
        <dbReference type="ARBA" id="ARBA00022989"/>
    </source>
</evidence>
<protein>
    <recommendedName>
        <fullName evidence="8">Nickel/cobalt efflux system</fullName>
    </recommendedName>
</protein>
<dbReference type="AlphaFoldDB" id="A0A6N8CPJ4"/>
<name>A0A6N8CPJ4_9BACI</name>
<dbReference type="GO" id="GO:0005886">
    <property type="term" value="C:plasma membrane"/>
    <property type="evidence" value="ECO:0007669"/>
    <property type="project" value="UniProtKB-SubCell"/>
</dbReference>
<feature type="transmembrane region" description="Helical" evidence="8">
    <location>
        <begin position="182"/>
        <end position="203"/>
    </location>
</feature>
<dbReference type="EMBL" id="WNHB01000007">
    <property type="protein sequence ID" value="MTT31520.1"/>
    <property type="molecule type" value="Genomic_DNA"/>
</dbReference>
<keyword evidence="3 8" id="KW-0813">Transport</keyword>
<keyword evidence="6 8" id="KW-1133">Transmembrane helix</keyword>
<evidence type="ECO:0000256" key="7">
    <source>
        <dbReference type="ARBA" id="ARBA00023136"/>
    </source>
</evidence>
<gene>
    <name evidence="9" type="ORF">GMB86_05765</name>
</gene>
<dbReference type="PANTHER" id="PTHR31611">
    <property type="entry name" value="HIGH-AFFINITY NICKEL TRANSPORT PROTEIN NIC1"/>
    <property type="match status" value="1"/>
</dbReference>